<evidence type="ECO:0000313" key="2">
    <source>
        <dbReference type="Proteomes" id="UP000265520"/>
    </source>
</evidence>
<comment type="caution">
    <text evidence="1">The sequence shown here is derived from an EMBL/GenBank/DDBJ whole genome shotgun (WGS) entry which is preliminary data.</text>
</comment>
<accession>A0A392QZJ3</accession>
<protein>
    <submittedName>
        <fullName evidence="1">Uncharacterized protein</fullName>
    </submittedName>
</protein>
<dbReference type="Proteomes" id="UP000265520">
    <property type="component" value="Unassembled WGS sequence"/>
</dbReference>
<dbReference type="AlphaFoldDB" id="A0A392QZJ3"/>
<sequence length="30" mass="3093">MPSNTLASLSKALHPESSFFSSSFAGSSSM</sequence>
<name>A0A392QZJ3_9FABA</name>
<feature type="non-terminal residue" evidence="1">
    <location>
        <position position="30"/>
    </location>
</feature>
<organism evidence="1 2">
    <name type="scientific">Trifolium medium</name>
    <dbReference type="NCBI Taxonomy" id="97028"/>
    <lineage>
        <taxon>Eukaryota</taxon>
        <taxon>Viridiplantae</taxon>
        <taxon>Streptophyta</taxon>
        <taxon>Embryophyta</taxon>
        <taxon>Tracheophyta</taxon>
        <taxon>Spermatophyta</taxon>
        <taxon>Magnoliopsida</taxon>
        <taxon>eudicotyledons</taxon>
        <taxon>Gunneridae</taxon>
        <taxon>Pentapetalae</taxon>
        <taxon>rosids</taxon>
        <taxon>fabids</taxon>
        <taxon>Fabales</taxon>
        <taxon>Fabaceae</taxon>
        <taxon>Papilionoideae</taxon>
        <taxon>50 kb inversion clade</taxon>
        <taxon>NPAAA clade</taxon>
        <taxon>Hologalegina</taxon>
        <taxon>IRL clade</taxon>
        <taxon>Trifolieae</taxon>
        <taxon>Trifolium</taxon>
    </lineage>
</organism>
<evidence type="ECO:0000313" key="1">
    <source>
        <dbReference type="EMBL" id="MCI29773.1"/>
    </source>
</evidence>
<proteinExistence type="predicted"/>
<dbReference type="EMBL" id="LXQA010174877">
    <property type="protein sequence ID" value="MCI29773.1"/>
    <property type="molecule type" value="Genomic_DNA"/>
</dbReference>
<reference evidence="1 2" key="1">
    <citation type="journal article" date="2018" name="Front. Plant Sci.">
        <title>Red Clover (Trifolium pratense) and Zigzag Clover (T. medium) - A Picture of Genomic Similarities and Differences.</title>
        <authorList>
            <person name="Dluhosova J."/>
            <person name="Istvanek J."/>
            <person name="Nedelnik J."/>
            <person name="Repkova J."/>
        </authorList>
    </citation>
    <scope>NUCLEOTIDE SEQUENCE [LARGE SCALE GENOMIC DNA]</scope>
    <source>
        <strain evidence="2">cv. 10/8</strain>
        <tissue evidence="1">Leaf</tissue>
    </source>
</reference>
<keyword evidence="2" id="KW-1185">Reference proteome</keyword>